<feature type="transmembrane region" description="Helical" evidence="6">
    <location>
        <begin position="6"/>
        <end position="28"/>
    </location>
</feature>
<dbReference type="Gene3D" id="1.10.630.10">
    <property type="entry name" value="Cytochrome P450"/>
    <property type="match status" value="1"/>
</dbReference>
<evidence type="ECO:0000256" key="5">
    <source>
        <dbReference type="RuleBase" id="RU000461"/>
    </source>
</evidence>
<keyword evidence="2 4" id="KW-0479">Metal-binding</keyword>
<dbReference type="SUPFAM" id="SSF48264">
    <property type="entry name" value="Cytochrome P450"/>
    <property type="match status" value="1"/>
</dbReference>
<keyword evidence="3 4" id="KW-0408">Iron</keyword>
<keyword evidence="4 5" id="KW-0349">Heme</keyword>
<dbReference type="InterPro" id="IPR036396">
    <property type="entry name" value="Cyt_P450_sf"/>
</dbReference>
<dbReference type="CDD" id="cd11062">
    <property type="entry name" value="CYP58-like"/>
    <property type="match status" value="1"/>
</dbReference>
<evidence type="ECO:0000256" key="2">
    <source>
        <dbReference type="ARBA" id="ARBA00022723"/>
    </source>
</evidence>
<protein>
    <recommendedName>
        <fullName evidence="9">Cytochrome P450</fullName>
    </recommendedName>
</protein>
<proteinExistence type="inferred from homology"/>
<dbReference type="InterPro" id="IPR001128">
    <property type="entry name" value="Cyt_P450"/>
</dbReference>
<dbReference type="PROSITE" id="PS00086">
    <property type="entry name" value="CYTOCHROME_P450"/>
    <property type="match status" value="1"/>
</dbReference>
<dbReference type="PRINTS" id="PR00463">
    <property type="entry name" value="EP450I"/>
</dbReference>
<keyword evidence="6" id="KW-0812">Transmembrane</keyword>
<dbReference type="GO" id="GO:0020037">
    <property type="term" value="F:heme binding"/>
    <property type="evidence" value="ECO:0007669"/>
    <property type="project" value="InterPro"/>
</dbReference>
<accession>A0AAV9XVC5</accession>
<reference evidence="7 8" key="1">
    <citation type="submission" date="2019-10" db="EMBL/GenBank/DDBJ databases">
        <authorList>
            <person name="Palmer J.M."/>
        </authorList>
    </citation>
    <scope>NUCLEOTIDE SEQUENCE [LARGE SCALE GENOMIC DNA]</scope>
    <source>
        <strain evidence="7 8">TWF694</strain>
    </source>
</reference>
<organism evidence="7 8">
    <name type="scientific">Orbilia ellipsospora</name>
    <dbReference type="NCBI Taxonomy" id="2528407"/>
    <lineage>
        <taxon>Eukaryota</taxon>
        <taxon>Fungi</taxon>
        <taxon>Dikarya</taxon>
        <taxon>Ascomycota</taxon>
        <taxon>Pezizomycotina</taxon>
        <taxon>Orbiliomycetes</taxon>
        <taxon>Orbiliales</taxon>
        <taxon>Orbiliaceae</taxon>
        <taxon>Orbilia</taxon>
    </lineage>
</organism>
<dbReference type="InterPro" id="IPR002401">
    <property type="entry name" value="Cyt_P450_E_grp-I"/>
</dbReference>
<dbReference type="PRINTS" id="PR00385">
    <property type="entry name" value="P450"/>
</dbReference>
<comment type="cofactor">
    <cofactor evidence="1 4">
        <name>heme</name>
        <dbReference type="ChEBI" id="CHEBI:30413"/>
    </cofactor>
</comment>
<evidence type="ECO:0000256" key="4">
    <source>
        <dbReference type="PIRSR" id="PIRSR602401-1"/>
    </source>
</evidence>
<gene>
    <name evidence="7" type="ORF">TWF694_001561</name>
</gene>
<dbReference type="EMBL" id="JAVHJO010000001">
    <property type="protein sequence ID" value="KAK6544882.1"/>
    <property type="molecule type" value="Genomic_DNA"/>
</dbReference>
<keyword evidence="6" id="KW-1133">Transmembrane helix</keyword>
<dbReference type="Proteomes" id="UP001365542">
    <property type="component" value="Unassembled WGS sequence"/>
</dbReference>
<evidence type="ECO:0008006" key="9">
    <source>
        <dbReference type="Google" id="ProtNLM"/>
    </source>
</evidence>
<dbReference type="InterPro" id="IPR050121">
    <property type="entry name" value="Cytochrome_P450_monoxygenase"/>
</dbReference>
<evidence type="ECO:0000313" key="7">
    <source>
        <dbReference type="EMBL" id="KAK6544882.1"/>
    </source>
</evidence>
<dbReference type="PANTHER" id="PTHR24305:SF152">
    <property type="entry name" value="P450, PUTATIVE (EUROFUNG)-RELATED"/>
    <property type="match status" value="1"/>
</dbReference>
<dbReference type="PANTHER" id="PTHR24305">
    <property type="entry name" value="CYTOCHROME P450"/>
    <property type="match status" value="1"/>
</dbReference>
<name>A0AAV9XVC5_9PEZI</name>
<keyword evidence="5" id="KW-0503">Monooxygenase</keyword>
<comment type="caution">
    <text evidence="7">The sequence shown here is derived from an EMBL/GenBank/DDBJ whole genome shotgun (WGS) entry which is preliminary data.</text>
</comment>
<comment type="similarity">
    <text evidence="5">Belongs to the cytochrome P450 family.</text>
</comment>
<evidence type="ECO:0000256" key="1">
    <source>
        <dbReference type="ARBA" id="ARBA00001971"/>
    </source>
</evidence>
<sequence length="502" mass="57567">MFNLNFLVALPILYLIYLISLAIYRIWFHPLSGFPGPKAAAVSEYWEGWWNIWPHKGGCLFELERLHKIHGGAVRMGPNEIHVSDPRYYHELYRLGSKYYKDPEMHKVLGAPSSTVAETDPILHKVRRSALEQLFSRQSILKLESMLIGKIERWSNKLEENFKAGKPVAMEFALKSLTMDMVTTFSFGQEFGAVEDPEFMSIPVRLFRNYLMSLHIIKAFPFVKLLQKLPYFIAKHISPSVEMGRYLEELSSDHIDTFVKKWNNGDKPSFPTVLGRLLTPNEEKGFQVPSKQGIKDEVITLVSAGNDTTGITSMVGLFQILKNQKIHDRLLAELKTILPNVDSIAPYQELEKLPYLTACIKESLRYASAAASRTPRLVPPGGIYLPDGRFVPAGTRIGMAIYLIHYNPDLFQNPNTFDPERWLKDPTEIALQNKFLVPFSKGSRACLGINLAHMELYTIMAYLIRRHDLRIHNTTDKDMEWWDMVIPEFKGTFKAWTSLRAE</sequence>
<keyword evidence="5" id="KW-0560">Oxidoreductase</keyword>
<dbReference type="Pfam" id="PF00067">
    <property type="entry name" value="p450"/>
    <property type="match status" value="1"/>
</dbReference>
<dbReference type="InterPro" id="IPR017972">
    <property type="entry name" value="Cyt_P450_CS"/>
</dbReference>
<dbReference type="GO" id="GO:0005506">
    <property type="term" value="F:iron ion binding"/>
    <property type="evidence" value="ECO:0007669"/>
    <property type="project" value="InterPro"/>
</dbReference>
<keyword evidence="8" id="KW-1185">Reference proteome</keyword>
<dbReference type="GO" id="GO:0016705">
    <property type="term" value="F:oxidoreductase activity, acting on paired donors, with incorporation or reduction of molecular oxygen"/>
    <property type="evidence" value="ECO:0007669"/>
    <property type="project" value="InterPro"/>
</dbReference>
<evidence type="ECO:0000256" key="3">
    <source>
        <dbReference type="ARBA" id="ARBA00023004"/>
    </source>
</evidence>
<feature type="binding site" description="axial binding residue" evidence="4">
    <location>
        <position position="446"/>
    </location>
    <ligand>
        <name>heme</name>
        <dbReference type="ChEBI" id="CHEBI:30413"/>
    </ligand>
    <ligandPart>
        <name>Fe</name>
        <dbReference type="ChEBI" id="CHEBI:18248"/>
    </ligandPart>
</feature>
<evidence type="ECO:0000256" key="6">
    <source>
        <dbReference type="SAM" id="Phobius"/>
    </source>
</evidence>
<keyword evidence="6" id="KW-0472">Membrane</keyword>
<dbReference type="GO" id="GO:0004497">
    <property type="term" value="F:monooxygenase activity"/>
    <property type="evidence" value="ECO:0007669"/>
    <property type="project" value="UniProtKB-KW"/>
</dbReference>
<evidence type="ECO:0000313" key="8">
    <source>
        <dbReference type="Proteomes" id="UP001365542"/>
    </source>
</evidence>
<dbReference type="AlphaFoldDB" id="A0AAV9XVC5"/>